<gene>
    <name evidence="2" type="ORF">EO244_02595</name>
</gene>
<feature type="transmembrane region" description="Helical" evidence="1">
    <location>
        <begin position="14"/>
        <end position="35"/>
    </location>
</feature>
<keyword evidence="1" id="KW-0812">Transmembrane</keyword>
<feature type="transmembrane region" description="Helical" evidence="1">
    <location>
        <begin position="139"/>
        <end position="159"/>
    </location>
</feature>
<dbReference type="Proteomes" id="UP000289703">
    <property type="component" value="Unassembled WGS sequence"/>
</dbReference>
<dbReference type="PANTHER" id="PTHR34219">
    <property type="entry name" value="IRON-REGULATED INNER MEMBRANE PROTEIN-RELATED"/>
    <property type="match status" value="1"/>
</dbReference>
<name>A0A4Q1JNT4_9BACT</name>
<accession>A0A4Q1JNT4</accession>
<sequence length="378" mass="42794">MGMLKNLASKVHKIIGLGSGLVVFIVCITGSIYTFKKEVNDSMPYVSVKAINKQKLELSALVTKFKAYSDAPIIRIYDFQSAKKSVRIMSSKQGEKHLTYLNPYTGEILKDYKDKSSFWGIILGLHRHLLLPNPIGKQIIGYCVILFSISLLTGLILWFPKKISMLKDKPFRNVKLSLRGKAQTFRLHSNLGLYLIIPLLISCTTGLVWTFPKYEKFIYSLIDPGYKKEIKNIHLVEGNFQEISLNKIKTHLDTLNSDNIGLNIFFIPQKSDSPIRVISCIDDDRFGFAHNYYAHPVTGEILDTISDTKRSAAQKLKSLNYDIHTGSLGGILGKIFVFALSLLGASLPLSGYLLFLKKQLKKIQFQQLQSNKRNCKYF</sequence>
<keyword evidence="3" id="KW-1185">Reference proteome</keyword>
<dbReference type="AlphaFoldDB" id="A0A4Q1JNT4"/>
<dbReference type="InterPro" id="IPR005625">
    <property type="entry name" value="PepSY-ass_TM"/>
</dbReference>
<feature type="transmembrane region" description="Helical" evidence="1">
    <location>
        <begin position="335"/>
        <end position="356"/>
    </location>
</feature>
<reference evidence="2 3" key="1">
    <citation type="submission" date="2019-01" db="EMBL/GenBank/DDBJ databases">
        <title>Ancylomarina salipaludis sp. nov., isolated from a salt marsh.</title>
        <authorList>
            <person name="Yoon J.-H."/>
        </authorList>
    </citation>
    <scope>NUCLEOTIDE SEQUENCE [LARGE SCALE GENOMIC DNA]</scope>
    <source>
        <strain evidence="2 3">SHSM-M15</strain>
    </source>
</reference>
<organism evidence="2 3">
    <name type="scientific">Ancylomarina salipaludis</name>
    <dbReference type="NCBI Taxonomy" id="2501299"/>
    <lineage>
        <taxon>Bacteria</taxon>
        <taxon>Pseudomonadati</taxon>
        <taxon>Bacteroidota</taxon>
        <taxon>Bacteroidia</taxon>
        <taxon>Marinilabiliales</taxon>
        <taxon>Marinifilaceae</taxon>
        <taxon>Ancylomarina</taxon>
    </lineage>
</organism>
<evidence type="ECO:0000313" key="3">
    <source>
        <dbReference type="Proteomes" id="UP000289703"/>
    </source>
</evidence>
<protein>
    <submittedName>
        <fullName evidence="2">PepSY domain-containing protein</fullName>
    </submittedName>
</protein>
<dbReference type="OrthoDB" id="111691at2"/>
<dbReference type="Pfam" id="PF03929">
    <property type="entry name" value="PepSY_TM"/>
    <property type="match status" value="1"/>
</dbReference>
<dbReference type="PANTHER" id="PTHR34219:SF3">
    <property type="entry name" value="BLL7967 PROTEIN"/>
    <property type="match status" value="1"/>
</dbReference>
<evidence type="ECO:0000313" key="2">
    <source>
        <dbReference type="EMBL" id="RXQ96538.1"/>
    </source>
</evidence>
<dbReference type="EMBL" id="SAXA01000002">
    <property type="protein sequence ID" value="RXQ96538.1"/>
    <property type="molecule type" value="Genomic_DNA"/>
</dbReference>
<feature type="transmembrane region" description="Helical" evidence="1">
    <location>
        <begin position="191"/>
        <end position="211"/>
    </location>
</feature>
<comment type="caution">
    <text evidence="2">The sequence shown here is derived from an EMBL/GenBank/DDBJ whole genome shotgun (WGS) entry which is preliminary data.</text>
</comment>
<proteinExistence type="predicted"/>
<evidence type="ECO:0000256" key="1">
    <source>
        <dbReference type="SAM" id="Phobius"/>
    </source>
</evidence>
<keyword evidence="1" id="KW-0472">Membrane</keyword>
<keyword evidence="1" id="KW-1133">Transmembrane helix</keyword>